<name>A0A0D8I5Z7_9CLOT</name>
<protein>
    <submittedName>
        <fullName evidence="1">Uncharacterized protein</fullName>
    </submittedName>
</protein>
<gene>
    <name evidence="1" type="ORF">CACET_c31570</name>
</gene>
<evidence type="ECO:0000313" key="2">
    <source>
        <dbReference type="Proteomes" id="UP000035704"/>
    </source>
</evidence>
<dbReference type="AlphaFoldDB" id="A0A0D8I5Z7"/>
<proteinExistence type="predicted"/>
<evidence type="ECO:0000313" key="1">
    <source>
        <dbReference type="EMBL" id="AKL96601.1"/>
    </source>
</evidence>
<dbReference type="PATRIC" id="fig|84022.5.peg.2640"/>
<reference evidence="1 2" key="1">
    <citation type="submission" date="2014-10" db="EMBL/GenBank/DDBJ databases">
        <title>Genome sequence of Clostridium aceticum DSM 1496.</title>
        <authorList>
            <person name="Poehlein A."/>
            <person name="Schiel-Bengelsdorf B."/>
            <person name="Gottschalk G."/>
            <person name="Duerre P."/>
            <person name="Daniel R."/>
        </authorList>
    </citation>
    <scope>NUCLEOTIDE SEQUENCE [LARGE SCALE GENOMIC DNA]</scope>
    <source>
        <strain evidence="1 2">DSM 1496</strain>
    </source>
</reference>
<dbReference type="Proteomes" id="UP000035704">
    <property type="component" value="Chromosome"/>
</dbReference>
<dbReference type="EMBL" id="CP009687">
    <property type="protein sequence ID" value="AKL96601.1"/>
    <property type="molecule type" value="Genomic_DNA"/>
</dbReference>
<sequence>MLKEMSMNEMMKVNGGNWERFVDVLIGTLGVASAPIYFAGSGDAMGAYDIYSTGRDLIEGPKSKKMNHNDFYNLGFS</sequence>
<keyword evidence="2" id="KW-1185">Reference proteome</keyword>
<dbReference type="KEGG" id="cace:CACET_c31570"/>
<dbReference type="RefSeq" id="WP_044826474.1">
    <property type="nucleotide sequence ID" value="NZ_CP009687.1"/>
</dbReference>
<accession>A0A0D8I5Z7</accession>
<organism evidence="1 2">
    <name type="scientific">Clostridium aceticum</name>
    <dbReference type="NCBI Taxonomy" id="84022"/>
    <lineage>
        <taxon>Bacteria</taxon>
        <taxon>Bacillati</taxon>
        <taxon>Bacillota</taxon>
        <taxon>Clostridia</taxon>
        <taxon>Eubacteriales</taxon>
        <taxon>Clostridiaceae</taxon>
        <taxon>Clostridium</taxon>
    </lineage>
</organism>